<proteinExistence type="predicted"/>
<gene>
    <name evidence="2" type="ORF">RM425_08665</name>
</gene>
<sequence>MDEDHAQFPWPLALLAPAATGLLVAGARLVRPGKTRWGIERGYRELTTDPYRTRAIRRPVDTPP</sequence>
<keyword evidence="1" id="KW-1133">Transmembrane helix</keyword>
<organism evidence="2 3">
    <name type="scientific">Blastococcus goldschmidtiae</name>
    <dbReference type="NCBI Taxonomy" id="3075546"/>
    <lineage>
        <taxon>Bacteria</taxon>
        <taxon>Bacillati</taxon>
        <taxon>Actinomycetota</taxon>
        <taxon>Actinomycetes</taxon>
        <taxon>Geodermatophilales</taxon>
        <taxon>Geodermatophilaceae</taxon>
        <taxon>Blastococcus</taxon>
    </lineage>
</organism>
<feature type="transmembrane region" description="Helical" evidence="1">
    <location>
        <begin position="12"/>
        <end position="30"/>
    </location>
</feature>
<keyword evidence="1" id="KW-0472">Membrane</keyword>
<reference evidence="3" key="1">
    <citation type="submission" date="2023-07" db="EMBL/GenBank/DDBJ databases">
        <title>30 novel species of actinomycetes from the DSMZ collection.</title>
        <authorList>
            <person name="Nouioui I."/>
        </authorList>
    </citation>
    <scope>NUCLEOTIDE SEQUENCE [LARGE SCALE GENOMIC DNA]</scope>
    <source>
        <strain evidence="3">DSM 46792</strain>
    </source>
</reference>
<evidence type="ECO:0000256" key="1">
    <source>
        <dbReference type="SAM" id="Phobius"/>
    </source>
</evidence>
<accession>A0ABU2K720</accession>
<evidence type="ECO:0000313" key="3">
    <source>
        <dbReference type="Proteomes" id="UP001183222"/>
    </source>
</evidence>
<dbReference type="Proteomes" id="UP001183222">
    <property type="component" value="Unassembled WGS sequence"/>
</dbReference>
<protein>
    <submittedName>
        <fullName evidence="2">Uncharacterized protein</fullName>
    </submittedName>
</protein>
<comment type="caution">
    <text evidence="2">The sequence shown here is derived from an EMBL/GenBank/DDBJ whole genome shotgun (WGS) entry which is preliminary data.</text>
</comment>
<keyword evidence="3" id="KW-1185">Reference proteome</keyword>
<dbReference type="RefSeq" id="WP_311344795.1">
    <property type="nucleotide sequence ID" value="NZ_JAVREI010000004.1"/>
</dbReference>
<evidence type="ECO:0000313" key="2">
    <source>
        <dbReference type="EMBL" id="MDT0275973.1"/>
    </source>
</evidence>
<keyword evidence="1" id="KW-0812">Transmembrane</keyword>
<dbReference type="EMBL" id="JAVREI010000004">
    <property type="protein sequence ID" value="MDT0275973.1"/>
    <property type="molecule type" value="Genomic_DNA"/>
</dbReference>
<name>A0ABU2K720_9ACTN</name>